<reference evidence="1 2" key="1">
    <citation type="journal article" date="2018" name="Front. Plant Sci.">
        <title>Red Clover (Trifolium pratense) and Zigzag Clover (T. medium) - A Picture of Genomic Similarities and Differences.</title>
        <authorList>
            <person name="Dluhosova J."/>
            <person name="Istvanek J."/>
            <person name="Nedelnik J."/>
            <person name="Repkova J."/>
        </authorList>
    </citation>
    <scope>NUCLEOTIDE SEQUENCE [LARGE SCALE GENOMIC DNA]</scope>
    <source>
        <strain evidence="2">cv. 10/8</strain>
        <tissue evidence="1">Leaf</tissue>
    </source>
</reference>
<evidence type="ECO:0000313" key="1">
    <source>
        <dbReference type="EMBL" id="MCI29143.1"/>
    </source>
</evidence>
<proteinExistence type="predicted"/>
<dbReference type="PANTHER" id="PTHR33116:SF78">
    <property type="entry name" value="OS12G0587133 PROTEIN"/>
    <property type="match status" value="1"/>
</dbReference>
<protein>
    <submittedName>
        <fullName evidence="1">Ribonuclease H protein</fullName>
    </submittedName>
</protein>
<evidence type="ECO:0000313" key="2">
    <source>
        <dbReference type="Proteomes" id="UP000265520"/>
    </source>
</evidence>
<organism evidence="1 2">
    <name type="scientific">Trifolium medium</name>
    <dbReference type="NCBI Taxonomy" id="97028"/>
    <lineage>
        <taxon>Eukaryota</taxon>
        <taxon>Viridiplantae</taxon>
        <taxon>Streptophyta</taxon>
        <taxon>Embryophyta</taxon>
        <taxon>Tracheophyta</taxon>
        <taxon>Spermatophyta</taxon>
        <taxon>Magnoliopsida</taxon>
        <taxon>eudicotyledons</taxon>
        <taxon>Gunneridae</taxon>
        <taxon>Pentapetalae</taxon>
        <taxon>rosids</taxon>
        <taxon>fabids</taxon>
        <taxon>Fabales</taxon>
        <taxon>Fabaceae</taxon>
        <taxon>Papilionoideae</taxon>
        <taxon>50 kb inversion clade</taxon>
        <taxon>NPAAA clade</taxon>
        <taxon>Hologalegina</taxon>
        <taxon>IRL clade</taxon>
        <taxon>Trifolieae</taxon>
        <taxon>Trifolium</taxon>
    </lineage>
</organism>
<dbReference type="Proteomes" id="UP000265520">
    <property type="component" value="Unassembled WGS sequence"/>
</dbReference>
<keyword evidence="2" id="KW-1185">Reference proteome</keyword>
<feature type="non-terminal residue" evidence="1">
    <location>
        <position position="89"/>
    </location>
</feature>
<accession>A0A392QXR1</accession>
<name>A0A392QXR1_9FABA</name>
<dbReference type="AlphaFoldDB" id="A0A392QXR1"/>
<sequence>MPTIVWKKVVRIQREFLWGGVRGGRKISWVKWSVVCREKDQGGLGVRDVRLVNLSLLTKWRWRLLQPGLPIWKVLVAKYGNHICHHVDG</sequence>
<dbReference type="PANTHER" id="PTHR33116">
    <property type="entry name" value="REVERSE TRANSCRIPTASE ZINC-BINDING DOMAIN-CONTAINING PROTEIN-RELATED-RELATED"/>
    <property type="match status" value="1"/>
</dbReference>
<dbReference type="EMBL" id="LXQA010170553">
    <property type="protein sequence ID" value="MCI29143.1"/>
    <property type="molecule type" value="Genomic_DNA"/>
</dbReference>
<comment type="caution">
    <text evidence="1">The sequence shown here is derived from an EMBL/GenBank/DDBJ whole genome shotgun (WGS) entry which is preliminary data.</text>
</comment>